<feature type="compositionally biased region" description="Low complexity" evidence="2">
    <location>
        <begin position="55"/>
        <end position="65"/>
    </location>
</feature>
<feature type="compositionally biased region" description="Pro residues" evidence="2">
    <location>
        <begin position="260"/>
        <end position="269"/>
    </location>
</feature>
<feature type="compositionally biased region" description="Basic residues" evidence="2">
    <location>
        <begin position="190"/>
        <end position="200"/>
    </location>
</feature>
<dbReference type="GeneID" id="25563232"/>
<keyword evidence="1" id="KW-0863">Zinc-finger</keyword>
<evidence type="ECO:0000256" key="2">
    <source>
        <dbReference type="SAM" id="MobiDB-lite"/>
    </source>
</evidence>
<dbReference type="PROSITE" id="PS50114">
    <property type="entry name" value="GATA_ZN_FINGER_2"/>
    <property type="match status" value="1"/>
</dbReference>
<accession>A0A0L0D4H8</accession>
<feature type="domain" description="GATA-type" evidence="3">
    <location>
        <begin position="1"/>
        <end position="29"/>
    </location>
</feature>
<evidence type="ECO:0000259" key="3">
    <source>
        <dbReference type="PROSITE" id="PS50114"/>
    </source>
</evidence>
<evidence type="ECO:0000256" key="1">
    <source>
        <dbReference type="PROSITE-ProRule" id="PRU00094"/>
    </source>
</evidence>
<feature type="compositionally biased region" description="Low complexity" evidence="2">
    <location>
        <begin position="270"/>
        <end position="292"/>
    </location>
</feature>
<dbReference type="AlphaFoldDB" id="A0A0L0D4H8"/>
<dbReference type="GO" id="GO:0006355">
    <property type="term" value="P:regulation of DNA-templated transcription"/>
    <property type="evidence" value="ECO:0007669"/>
    <property type="project" value="InterPro"/>
</dbReference>
<dbReference type="EMBL" id="GL349445">
    <property type="protein sequence ID" value="KNC47219.1"/>
    <property type="molecule type" value="Genomic_DNA"/>
</dbReference>
<keyword evidence="1" id="KW-0479">Metal-binding</keyword>
<keyword evidence="5" id="KW-1185">Reference proteome</keyword>
<organism evidence="4 5">
    <name type="scientific">Thecamonas trahens ATCC 50062</name>
    <dbReference type="NCBI Taxonomy" id="461836"/>
    <lineage>
        <taxon>Eukaryota</taxon>
        <taxon>Apusozoa</taxon>
        <taxon>Apusomonadida</taxon>
        <taxon>Apusomonadidae</taxon>
        <taxon>Thecamonas</taxon>
    </lineage>
</organism>
<sequence length="385" mass="40596">MLCSSCHATHSYSWRITSASAVVCYTCSLAHPPESLRALSHKAASRALESAGLAPPHHSSSATPHSQPPSDMPLKAADPAFASAAHAESRTPLATAYANYARSHTTAAGRAVSAALASVWGGELDAGRATLSYADLARSIQAEYVAAVARGADAAATGSSPVAEAKPSRKRTLDDVLAAGPPTAASAGRATKRRRSRKATKPLPMFVRLKRAFLAGLHSGVYSELLRAQEATTARTLRKVENELRSFSPATGFGGSDPHSPAPFTPPSRPVASRSPHSSSPSPWLLRSQQPPQAMPVPSLPASLLMLPTRPVLPPAKPIHPVARTAAALPSSPHRHVGLLPLATELHIARPRWTRARPRPSAPLTIDDGLLAHLWLLHYQSQSAK</sequence>
<name>A0A0L0D4H8_THETB</name>
<dbReference type="GO" id="GO:0043565">
    <property type="term" value="F:sequence-specific DNA binding"/>
    <property type="evidence" value="ECO:0007669"/>
    <property type="project" value="InterPro"/>
</dbReference>
<gene>
    <name evidence="4" type="ORF">AMSG_03647</name>
</gene>
<proteinExistence type="predicted"/>
<dbReference type="GO" id="GO:0008270">
    <property type="term" value="F:zinc ion binding"/>
    <property type="evidence" value="ECO:0007669"/>
    <property type="project" value="UniProtKB-KW"/>
</dbReference>
<keyword evidence="1" id="KW-0862">Zinc</keyword>
<dbReference type="InterPro" id="IPR000679">
    <property type="entry name" value="Znf_GATA"/>
</dbReference>
<evidence type="ECO:0000313" key="5">
    <source>
        <dbReference type="Proteomes" id="UP000054408"/>
    </source>
</evidence>
<feature type="region of interest" description="Disordered" evidence="2">
    <location>
        <begin position="247"/>
        <end position="297"/>
    </location>
</feature>
<dbReference type="Proteomes" id="UP000054408">
    <property type="component" value="Unassembled WGS sequence"/>
</dbReference>
<reference evidence="4 5" key="1">
    <citation type="submission" date="2010-05" db="EMBL/GenBank/DDBJ databases">
        <title>The Genome Sequence of Thecamonas trahens ATCC 50062.</title>
        <authorList>
            <consortium name="The Broad Institute Genome Sequencing Platform"/>
            <person name="Russ C."/>
            <person name="Cuomo C."/>
            <person name="Shea T."/>
            <person name="Young S.K."/>
            <person name="Zeng Q."/>
            <person name="Koehrsen M."/>
            <person name="Haas B."/>
            <person name="Borodovsky M."/>
            <person name="Guigo R."/>
            <person name="Alvarado L."/>
            <person name="Berlin A."/>
            <person name="Bochicchio J."/>
            <person name="Borenstein D."/>
            <person name="Chapman S."/>
            <person name="Chen Z."/>
            <person name="Freedman E."/>
            <person name="Gellesch M."/>
            <person name="Goldberg J."/>
            <person name="Griggs A."/>
            <person name="Gujja S."/>
            <person name="Heilman E."/>
            <person name="Heiman D."/>
            <person name="Hepburn T."/>
            <person name="Howarth C."/>
            <person name="Jen D."/>
            <person name="Larson L."/>
            <person name="Mehta T."/>
            <person name="Park D."/>
            <person name="Pearson M."/>
            <person name="Roberts A."/>
            <person name="Saif S."/>
            <person name="Shenoy N."/>
            <person name="Sisk P."/>
            <person name="Stolte C."/>
            <person name="Sykes S."/>
            <person name="Thomson T."/>
            <person name="Walk T."/>
            <person name="White J."/>
            <person name="Yandava C."/>
            <person name="Burger G."/>
            <person name="Gray M.W."/>
            <person name="Holland P.W.H."/>
            <person name="King N."/>
            <person name="Lang F.B.F."/>
            <person name="Roger A.J."/>
            <person name="Ruiz-Trillo I."/>
            <person name="Lander E."/>
            <person name="Nusbaum C."/>
        </authorList>
    </citation>
    <scope>NUCLEOTIDE SEQUENCE [LARGE SCALE GENOMIC DNA]</scope>
    <source>
        <strain evidence="4 5">ATCC 50062</strain>
    </source>
</reference>
<feature type="region of interest" description="Disordered" evidence="2">
    <location>
        <begin position="156"/>
        <end position="201"/>
    </location>
</feature>
<protein>
    <recommendedName>
        <fullName evidence="3">GATA-type domain-containing protein</fullName>
    </recommendedName>
</protein>
<dbReference type="RefSeq" id="XP_013759988.1">
    <property type="nucleotide sequence ID" value="XM_013904534.1"/>
</dbReference>
<evidence type="ECO:0000313" key="4">
    <source>
        <dbReference type="EMBL" id="KNC47219.1"/>
    </source>
</evidence>
<feature type="region of interest" description="Disordered" evidence="2">
    <location>
        <begin position="49"/>
        <end position="76"/>
    </location>
</feature>